<evidence type="ECO:0000313" key="2">
    <source>
        <dbReference type="Proteomes" id="UP000276953"/>
    </source>
</evidence>
<evidence type="ECO:0000313" key="1">
    <source>
        <dbReference type="EMBL" id="RTZ50057.1"/>
    </source>
</evidence>
<organism evidence="1 2">
    <name type="scientific">Chryseobacterium arthrosphaerae</name>
    <dbReference type="NCBI Taxonomy" id="651561"/>
    <lineage>
        <taxon>Bacteria</taxon>
        <taxon>Pseudomonadati</taxon>
        <taxon>Bacteroidota</taxon>
        <taxon>Flavobacteriia</taxon>
        <taxon>Flavobacteriales</taxon>
        <taxon>Weeksellaceae</taxon>
        <taxon>Chryseobacterium group</taxon>
        <taxon>Chryseobacterium</taxon>
    </lineage>
</organism>
<gene>
    <name evidence="1" type="ORF">EJ377_08320</name>
</gene>
<name>A0A432E0Y5_9FLAO</name>
<reference evidence="1 2" key="1">
    <citation type="submission" date="2018-12" db="EMBL/GenBank/DDBJ databases">
        <title>Draft Genome Sequence of Chryseobacterium arthrosphaerae strain ED882-96 Isolated from the Blood of a Patient with Liver Cirrhosis in Taiwan.</title>
        <authorList>
            <person name="Lin J.-N."/>
            <person name="Lai C.-H."/>
            <person name="Yang C.-H."/>
            <person name="Huang Y.-H."/>
        </authorList>
    </citation>
    <scope>NUCLEOTIDE SEQUENCE [LARGE SCALE GENOMIC DNA]</scope>
    <source>
        <strain evidence="1 2">ED882-96</strain>
    </source>
</reference>
<accession>A0A432E0Y5</accession>
<sequence length="89" mass="10443">MAVIKTLLKTEVLYFDKKDVELLIKKDIFWLGLAKHISDLVFWMQSKGWTSCFLYTGRTLSQSLEKVTRNSEQIPQKYISSYLGITHNR</sequence>
<proteinExistence type="predicted"/>
<protein>
    <submittedName>
        <fullName evidence="1">Uncharacterized protein</fullName>
    </submittedName>
</protein>
<comment type="caution">
    <text evidence="1">The sequence shown here is derived from an EMBL/GenBank/DDBJ whole genome shotgun (WGS) entry which is preliminary data.</text>
</comment>
<dbReference type="Proteomes" id="UP000276953">
    <property type="component" value="Unassembled WGS sequence"/>
</dbReference>
<dbReference type="EMBL" id="RYFC01000001">
    <property type="protein sequence ID" value="RTZ50057.1"/>
    <property type="molecule type" value="Genomic_DNA"/>
</dbReference>
<dbReference type="AlphaFoldDB" id="A0A432E0Y5"/>